<dbReference type="SUPFAM" id="SSF52374">
    <property type="entry name" value="Nucleotidylyl transferase"/>
    <property type="match status" value="1"/>
</dbReference>
<dbReference type="PANTHER" id="PTHR21342">
    <property type="entry name" value="PHOSPHOPANTETHEINE ADENYLYLTRANSFERASE"/>
    <property type="match status" value="1"/>
</dbReference>
<feature type="domain" description="Cytidyltransferase-like" evidence="10">
    <location>
        <begin position="15"/>
        <end position="143"/>
    </location>
</feature>
<proteinExistence type="inferred from homology"/>
<gene>
    <name evidence="9 11" type="primary">coaD</name>
    <name evidence="11" type="ORF">ARN_30190</name>
</gene>
<feature type="binding site" evidence="9">
    <location>
        <position position="83"/>
    </location>
    <ligand>
        <name>substrate</name>
    </ligand>
</feature>
<accession>D2U325</accession>
<dbReference type="PANTHER" id="PTHR21342:SF1">
    <property type="entry name" value="PHOSPHOPANTETHEINE ADENYLYLTRANSFERASE"/>
    <property type="match status" value="1"/>
</dbReference>
<keyword evidence="4 9" id="KW-0547">Nucleotide-binding</keyword>
<comment type="subunit">
    <text evidence="9">Homohexamer.</text>
</comment>
<evidence type="ECO:0000256" key="5">
    <source>
        <dbReference type="ARBA" id="ARBA00022840"/>
    </source>
</evidence>
<keyword evidence="2 9" id="KW-0808">Transferase</keyword>
<evidence type="ECO:0000256" key="1">
    <source>
        <dbReference type="ARBA" id="ARBA00022490"/>
    </source>
</evidence>
<comment type="function">
    <text evidence="9">Reversibly transfers an adenylyl group from ATP to 4'-phosphopantetheine, yielding dephospho-CoA (dPCoA) and pyrophosphate.</text>
</comment>
<dbReference type="NCBIfam" id="TIGR01510">
    <property type="entry name" value="coaD_prev_kdtB"/>
    <property type="match status" value="1"/>
</dbReference>
<reference evidence="11" key="1">
    <citation type="journal article" date="2010" name="Insect Mol. Biol.">
        <title>The draft genome sequence of Arsenophonus nasoniae, son-killer bacterium of Nasonia vitripennis, reveals genes associated with virulence and symbiosis.</title>
        <authorList>
            <person name="Wilkes T."/>
            <person name="Darby A.C."/>
            <person name="Choi J."/>
            <person name="Colborne J.K."/>
            <person name="Werren J.H."/>
            <person name="Hurst G.D.D."/>
        </authorList>
    </citation>
    <scope>NUCLEOTIDE SEQUENCE</scope>
</reference>
<dbReference type="GO" id="GO:0005737">
    <property type="term" value="C:cytoplasm"/>
    <property type="evidence" value="ECO:0007669"/>
    <property type="project" value="UniProtKB-SubCell"/>
</dbReference>
<dbReference type="GO" id="GO:0004595">
    <property type="term" value="F:pantetheine-phosphate adenylyltransferase activity"/>
    <property type="evidence" value="ECO:0007669"/>
    <property type="project" value="UniProtKB-UniRule"/>
</dbReference>
<evidence type="ECO:0000256" key="6">
    <source>
        <dbReference type="ARBA" id="ARBA00022842"/>
    </source>
</evidence>
<feature type="binding site" evidence="9">
    <location>
        <position position="19"/>
    </location>
    <ligand>
        <name>substrate</name>
    </ligand>
</feature>
<feature type="site" description="Transition state stabilizer" evidence="9">
    <location>
        <position position="27"/>
    </location>
</feature>
<evidence type="ECO:0000256" key="2">
    <source>
        <dbReference type="ARBA" id="ARBA00022679"/>
    </source>
</evidence>
<dbReference type="InterPro" id="IPR001980">
    <property type="entry name" value="PPAT"/>
</dbReference>
<comment type="catalytic activity">
    <reaction evidence="8 9">
        <text>(R)-4'-phosphopantetheine + ATP + H(+) = 3'-dephospho-CoA + diphosphate</text>
        <dbReference type="Rhea" id="RHEA:19801"/>
        <dbReference type="ChEBI" id="CHEBI:15378"/>
        <dbReference type="ChEBI" id="CHEBI:30616"/>
        <dbReference type="ChEBI" id="CHEBI:33019"/>
        <dbReference type="ChEBI" id="CHEBI:57328"/>
        <dbReference type="ChEBI" id="CHEBI:61723"/>
        <dbReference type="EC" id="2.7.7.3"/>
    </reaction>
</comment>
<keyword evidence="6 9" id="KW-0460">Magnesium</keyword>
<name>D2U325_9GAMM</name>
<feature type="binding site" evidence="9">
    <location>
        <position position="27"/>
    </location>
    <ligand>
        <name>ATP</name>
        <dbReference type="ChEBI" id="CHEBI:30616"/>
    </ligand>
</feature>
<organism evidence="11">
    <name type="scientific">Arsenophonus nasoniae</name>
    <name type="common">son-killer infecting Nasonia vitripennis</name>
    <dbReference type="NCBI Taxonomy" id="638"/>
    <lineage>
        <taxon>Bacteria</taxon>
        <taxon>Pseudomonadati</taxon>
        <taxon>Pseudomonadota</taxon>
        <taxon>Gammaproteobacteria</taxon>
        <taxon>Enterobacterales</taxon>
        <taxon>Morganellaceae</taxon>
        <taxon>Arsenophonus</taxon>
    </lineage>
</organism>
<feature type="binding site" evidence="9">
    <location>
        <position position="97"/>
    </location>
    <ligand>
        <name>substrate</name>
    </ligand>
</feature>
<keyword evidence="3 9" id="KW-0548">Nucleotidyltransferase</keyword>
<keyword evidence="5 9" id="KW-0067">ATP-binding</keyword>
<dbReference type="CDD" id="cd02163">
    <property type="entry name" value="PPAT"/>
    <property type="match status" value="1"/>
</dbReference>
<comment type="pathway">
    <text evidence="9">Cofactor biosynthesis; coenzyme A biosynthesis; CoA from (R)-pantothenate: step 4/5.</text>
</comment>
<evidence type="ECO:0000259" key="10">
    <source>
        <dbReference type="Pfam" id="PF01467"/>
    </source>
</evidence>
<dbReference type="NCBIfam" id="TIGR00125">
    <property type="entry name" value="cyt_tran_rel"/>
    <property type="match status" value="1"/>
</dbReference>
<feature type="binding site" evidence="9">
    <location>
        <position position="108"/>
    </location>
    <ligand>
        <name>ATP</name>
        <dbReference type="ChEBI" id="CHEBI:30616"/>
    </ligand>
</feature>
<keyword evidence="1 9" id="KW-0963">Cytoplasm</keyword>
<dbReference type="EMBL" id="FN545254">
    <property type="protein sequence ID" value="CBA75608.1"/>
    <property type="molecule type" value="Genomic_DNA"/>
</dbReference>
<evidence type="ECO:0000256" key="9">
    <source>
        <dbReference type="HAMAP-Rule" id="MF_00151"/>
    </source>
</evidence>
<dbReference type="Gene3D" id="3.40.50.620">
    <property type="entry name" value="HUPs"/>
    <property type="match status" value="1"/>
</dbReference>
<evidence type="ECO:0000256" key="3">
    <source>
        <dbReference type="ARBA" id="ARBA00022695"/>
    </source>
</evidence>
<dbReference type="GO" id="GO:0005524">
    <property type="term" value="F:ATP binding"/>
    <property type="evidence" value="ECO:0007669"/>
    <property type="project" value="UniProtKB-KW"/>
</dbReference>
<sequence>MPVISEKNFMKNKAIYPGTFDPITYGHLDIIERAALIFEQVILAIADSSRKNPMFTLDERIVFAKKQTKHLTNVEVTGFCELTVNFAQKHQANILIRGVRSVSDFEYECQLAHMNSHLMADLETIFLLPSPKLSFVSSSLIKDVARHGGDISSFLPEPIAKAMLQKIEQ</sequence>
<evidence type="ECO:0000313" key="11">
    <source>
        <dbReference type="EMBL" id="CBA75608.1"/>
    </source>
</evidence>
<dbReference type="PRINTS" id="PR01020">
    <property type="entry name" value="LPSBIOSNTHSS"/>
</dbReference>
<feature type="binding site" evidence="9">
    <location>
        <begin position="98"/>
        <end position="100"/>
    </location>
    <ligand>
        <name>ATP</name>
        <dbReference type="ChEBI" id="CHEBI:30616"/>
    </ligand>
</feature>
<evidence type="ECO:0000256" key="7">
    <source>
        <dbReference type="ARBA" id="ARBA00022993"/>
    </source>
</evidence>
<dbReference type="Pfam" id="PF01467">
    <property type="entry name" value="CTP_transf_like"/>
    <property type="match status" value="1"/>
</dbReference>
<comment type="similarity">
    <text evidence="9">Belongs to the bacterial CoaD family.</text>
</comment>
<evidence type="ECO:0000256" key="4">
    <source>
        <dbReference type="ARBA" id="ARBA00022741"/>
    </source>
</evidence>
<comment type="cofactor">
    <cofactor evidence="9">
        <name>Mg(2+)</name>
        <dbReference type="ChEBI" id="CHEBI:18420"/>
    </cofactor>
</comment>
<dbReference type="GO" id="GO:0015937">
    <property type="term" value="P:coenzyme A biosynthetic process"/>
    <property type="evidence" value="ECO:0007669"/>
    <property type="project" value="UniProtKB-UniRule"/>
</dbReference>
<feature type="binding site" evidence="9">
    <location>
        <position position="51"/>
    </location>
    <ligand>
        <name>substrate</name>
    </ligand>
</feature>
<feature type="binding site" evidence="9">
    <location>
        <begin position="133"/>
        <end position="139"/>
    </location>
    <ligand>
        <name>ATP</name>
        <dbReference type="ChEBI" id="CHEBI:30616"/>
    </ligand>
</feature>
<dbReference type="InterPro" id="IPR014729">
    <property type="entry name" value="Rossmann-like_a/b/a_fold"/>
</dbReference>
<protein>
    <recommendedName>
        <fullName evidence="9">Phosphopantetheine adenylyltransferase</fullName>
        <ecNumber evidence="9">2.7.7.3</ecNumber>
    </recommendedName>
    <alternativeName>
        <fullName evidence="9">Dephospho-CoA pyrophosphorylase</fullName>
    </alternativeName>
    <alternativeName>
        <fullName evidence="9">Pantetheine-phosphate adenylyltransferase</fullName>
        <shortName evidence="9">PPAT</shortName>
    </alternativeName>
</protein>
<keyword evidence="7 9" id="KW-0173">Coenzyme A biosynthesis</keyword>
<comment type="subcellular location">
    <subcellularLocation>
        <location evidence="9">Cytoplasm</location>
    </subcellularLocation>
</comment>
<dbReference type="HAMAP" id="MF_00151">
    <property type="entry name" value="PPAT_bact"/>
    <property type="match status" value="1"/>
</dbReference>
<evidence type="ECO:0000256" key="8">
    <source>
        <dbReference type="ARBA" id="ARBA00029346"/>
    </source>
</evidence>
<dbReference type="InterPro" id="IPR004821">
    <property type="entry name" value="Cyt_trans-like"/>
</dbReference>
<dbReference type="UniPathway" id="UPA00241">
    <property type="reaction ID" value="UER00355"/>
</dbReference>
<dbReference type="EC" id="2.7.7.3" evidence="9"/>
<feature type="binding site" evidence="9">
    <location>
        <begin position="19"/>
        <end position="20"/>
    </location>
    <ligand>
        <name>ATP</name>
        <dbReference type="ChEBI" id="CHEBI:30616"/>
    </ligand>
</feature>
<dbReference type="AlphaFoldDB" id="D2U325"/>